<organism evidence="3 4">
    <name type="scientific">Aquarana catesbeiana</name>
    <name type="common">American bullfrog</name>
    <name type="synonym">Rana catesbeiana</name>
    <dbReference type="NCBI Taxonomy" id="8400"/>
    <lineage>
        <taxon>Eukaryota</taxon>
        <taxon>Metazoa</taxon>
        <taxon>Chordata</taxon>
        <taxon>Craniata</taxon>
        <taxon>Vertebrata</taxon>
        <taxon>Euteleostomi</taxon>
        <taxon>Amphibia</taxon>
        <taxon>Batrachia</taxon>
        <taxon>Anura</taxon>
        <taxon>Neobatrachia</taxon>
        <taxon>Ranoidea</taxon>
        <taxon>Ranidae</taxon>
        <taxon>Aquarana</taxon>
    </lineage>
</organism>
<gene>
    <name evidence="3" type="ORF">AB205_0166010</name>
</gene>
<dbReference type="GO" id="GO:0046854">
    <property type="term" value="P:phosphatidylinositol phosphate biosynthetic process"/>
    <property type="evidence" value="ECO:0007669"/>
    <property type="project" value="TreeGrafter"/>
</dbReference>
<keyword evidence="1" id="KW-0547">Nucleotide-binding</keyword>
<dbReference type="Pfam" id="PF01504">
    <property type="entry name" value="PIP5K"/>
    <property type="match status" value="1"/>
</dbReference>
<keyword evidence="1" id="KW-0808">Transferase</keyword>
<evidence type="ECO:0000313" key="3">
    <source>
        <dbReference type="EMBL" id="PIO13764.1"/>
    </source>
</evidence>
<proteinExistence type="predicted"/>
<dbReference type="GO" id="GO:0005524">
    <property type="term" value="F:ATP binding"/>
    <property type="evidence" value="ECO:0007669"/>
    <property type="project" value="UniProtKB-UniRule"/>
</dbReference>
<dbReference type="Proteomes" id="UP000228934">
    <property type="component" value="Unassembled WGS sequence"/>
</dbReference>
<reference evidence="4" key="1">
    <citation type="journal article" date="2017" name="Nat. Commun.">
        <title>The North American bullfrog draft genome provides insight into hormonal regulation of long noncoding RNA.</title>
        <authorList>
            <person name="Hammond S.A."/>
            <person name="Warren R.L."/>
            <person name="Vandervalk B.P."/>
            <person name="Kucuk E."/>
            <person name="Khan H."/>
            <person name="Gibb E.A."/>
            <person name="Pandoh P."/>
            <person name="Kirk H."/>
            <person name="Zhao Y."/>
            <person name="Jones M."/>
            <person name="Mungall A.J."/>
            <person name="Coope R."/>
            <person name="Pleasance S."/>
            <person name="Moore R.A."/>
            <person name="Holt R.A."/>
            <person name="Round J.M."/>
            <person name="Ohora S."/>
            <person name="Walle B.V."/>
            <person name="Veldhoen N."/>
            <person name="Helbing C.C."/>
            <person name="Birol I."/>
        </authorList>
    </citation>
    <scope>NUCLEOTIDE SEQUENCE [LARGE SCALE GENOMIC DNA]</scope>
</reference>
<keyword evidence="4" id="KW-1185">Reference proteome</keyword>
<evidence type="ECO:0000259" key="2">
    <source>
        <dbReference type="PROSITE" id="PS51455"/>
    </source>
</evidence>
<accession>A0A2G9QDT6</accession>
<dbReference type="Gene3D" id="3.30.800.10">
    <property type="entry name" value="Phosphatidylinositol Phosphate Kinase II Beta"/>
    <property type="match status" value="1"/>
</dbReference>
<dbReference type="AlphaFoldDB" id="A0A2G9QDT6"/>
<dbReference type="GO" id="GO:0016309">
    <property type="term" value="F:1-phosphatidylinositol-5-phosphate 4-kinase activity"/>
    <property type="evidence" value="ECO:0007669"/>
    <property type="project" value="TreeGrafter"/>
</dbReference>
<dbReference type="EMBL" id="KZ021027">
    <property type="protein sequence ID" value="PIO13764.1"/>
    <property type="molecule type" value="Genomic_DNA"/>
</dbReference>
<dbReference type="OrthoDB" id="20783at2759"/>
<keyword evidence="1" id="KW-0418">Kinase</keyword>
<dbReference type="InterPro" id="IPR023610">
    <property type="entry name" value="PInositol-4/5-P-5/4-kinase"/>
</dbReference>
<dbReference type="SUPFAM" id="SSF56104">
    <property type="entry name" value="SAICAR synthase-like"/>
    <property type="match status" value="1"/>
</dbReference>
<dbReference type="PANTHER" id="PTHR23086:SF22">
    <property type="entry name" value="PHOSPHATIDYLINOSITOL 5-PHOSPHATE 4-KINASE TYPE-2 BETA"/>
    <property type="match status" value="1"/>
</dbReference>
<dbReference type="InterPro" id="IPR027484">
    <property type="entry name" value="PInositol-4-P-5-kinase_N"/>
</dbReference>
<dbReference type="InterPro" id="IPR002498">
    <property type="entry name" value="PInositol-4-P-4/5-kinase_core"/>
</dbReference>
<dbReference type="GO" id="GO:0005886">
    <property type="term" value="C:plasma membrane"/>
    <property type="evidence" value="ECO:0007669"/>
    <property type="project" value="TreeGrafter"/>
</dbReference>
<evidence type="ECO:0000313" key="4">
    <source>
        <dbReference type="Proteomes" id="UP000228934"/>
    </source>
</evidence>
<dbReference type="PROSITE" id="PS51455">
    <property type="entry name" value="PIPK"/>
    <property type="match status" value="1"/>
</dbReference>
<dbReference type="GO" id="GO:0016308">
    <property type="term" value="F:1-phosphatidylinositol-4-phosphate 5-kinase activity"/>
    <property type="evidence" value="ECO:0007669"/>
    <property type="project" value="TreeGrafter"/>
</dbReference>
<dbReference type="PANTHER" id="PTHR23086">
    <property type="entry name" value="PHOSPHATIDYLINOSITOL-4-PHOSPHATE 5-KINASE"/>
    <property type="match status" value="1"/>
</dbReference>
<evidence type="ECO:0000256" key="1">
    <source>
        <dbReference type="PROSITE-ProRule" id="PRU00781"/>
    </source>
</evidence>
<sequence length="78" mass="9145">MVFRNLRERFGIDDQDYQNSLTRSAPVNSENQGRFGSRFLTTFDRRFIIKTISGEDVAEMHNILKKYHQVAAFVNLFS</sequence>
<keyword evidence="1" id="KW-0067">ATP-binding</keyword>
<protein>
    <recommendedName>
        <fullName evidence="2">PIPK domain-containing protein</fullName>
    </recommendedName>
</protein>
<feature type="domain" description="PIPK" evidence="2">
    <location>
        <begin position="1"/>
        <end position="78"/>
    </location>
</feature>
<name>A0A2G9QDT6_AQUCT</name>